<evidence type="ECO:0000313" key="7">
    <source>
        <dbReference type="EMBL" id="KAK1691824.1"/>
    </source>
</evidence>
<dbReference type="InterPro" id="IPR000109">
    <property type="entry name" value="POT_fam"/>
</dbReference>
<dbReference type="GO" id="GO:0016020">
    <property type="term" value="C:membrane"/>
    <property type="evidence" value="ECO:0007669"/>
    <property type="project" value="UniProtKB-SubCell"/>
</dbReference>
<dbReference type="InterPro" id="IPR036259">
    <property type="entry name" value="MFS_trans_sf"/>
</dbReference>
<proteinExistence type="inferred from homology"/>
<comment type="subcellular location">
    <subcellularLocation>
        <location evidence="1">Membrane</location>
        <topology evidence="1">Multi-pass membrane protein</topology>
    </subcellularLocation>
</comment>
<gene>
    <name evidence="7" type="ORF">QYE76_008521</name>
</gene>
<evidence type="ECO:0000313" key="8">
    <source>
        <dbReference type="Proteomes" id="UP001231189"/>
    </source>
</evidence>
<keyword evidence="8" id="KW-1185">Reference proteome</keyword>
<name>A0AAD8TTF2_LOLMU</name>
<organism evidence="7 8">
    <name type="scientific">Lolium multiflorum</name>
    <name type="common">Italian ryegrass</name>
    <name type="synonym">Lolium perenne subsp. multiflorum</name>
    <dbReference type="NCBI Taxonomy" id="4521"/>
    <lineage>
        <taxon>Eukaryota</taxon>
        <taxon>Viridiplantae</taxon>
        <taxon>Streptophyta</taxon>
        <taxon>Embryophyta</taxon>
        <taxon>Tracheophyta</taxon>
        <taxon>Spermatophyta</taxon>
        <taxon>Magnoliopsida</taxon>
        <taxon>Liliopsida</taxon>
        <taxon>Poales</taxon>
        <taxon>Poaceae</taxon>
        <taxon>BOP clade</taxon>
        <taxon>Pooideae</taxon>
        <taxon>Poodae</taxon>
        <taxon>Poeae</taxon>
        <taxon>Poeae Chloroplast Group 2 (Poeae type)</taxon>
        <taxon>Loliodinae</taxon>
        <taxon>Loliinae</taxon>
        <taxon>Lolium</taxon>
    </lineage>
</organism>
<feature type="transmembrane region" description="Helical" evidence="6">
    <location>
        <begin position="85"/>
        <end position="105"/>
    </location>
</feature>
<dbReference type="Proteomes" id="UP001231189">
    <property type="component" value="Unassembled WGS sequence"/>
</dbReference>
<protein>
    <submittedName>
        <fullName evidence="7">Uncharacterized protein</fullName>
    </submittedName>
</protein>
<sequence length="179" mass="18710">MEPPPPLLALGSYLVGPDQNATYIGQLFGLGDNYRLLQPAGFIVPPGSLSVFLFLSIVLFTSLNVRLLVPLASRLTRRPQGLTSLQRVGTGLVFAIVAMAVAALVEKMRRDASSNGDAISAFWLVPQQFFLVGAGEAFVPTPAAGAARAARVVYELGGPASAAVRREEAACGGRGRGTA</sequence>
<evidence type="ECO:0000256" key="1">
    <source>
        <dbReference type="ARBA" id="ARBA00004141"/>
    </source>
</evidence>
<feature type="transmembrane region" description="Helical" evidence="6">
    <location>
        <begin position="42"/>
        <end position="65"/>
    </location>
</feature>
<keyword evidence="5 6" id="KW-0472">Membrane</keyword>
<evidence type="ECO:0000256" key="6">
    <source>
        <dbReference type="SAM" id="Phobius"/>
    </source>
</evidence>
<dbReference type="GO" id="GO:0022857">
    <property type="term" value="F:transmembrane transporter activity"/>
    <property type="evidence" value="ECO:0007669"/>
    <property type="project" value="InterPro"/>
</dbReference>
<dbReference type="EMBL" id="JAUUTY010000001">
    <property type="protein sequence ID" value="KAK1691824.1"/>
    <property type="molecule type" value="Genomic_DNA"/>
</dbReference>
<dbReference type="Pfam" id="PF00854">
    <property type="entry name" value="PTR2"/>
    <property type="match status" value="1"/>
</dbReference>
<dbReference type="PANTHER" id="PTHR11654">
    <property type="entry name" value="OLIGOPEPTIDE TRANSPORTER-RELATED"/>
    <property type="match status" value="1"/>
</dbReference>
<evidence type="ECO:0000256" key="3">
    <source>
        <dbReference type="ARBA" id="ARBA00022692"/>
    </source>
</evidence>
<dbReference type="Gene3D" id="1.20.1250.20">
    <property type="entry name" value="MFS general substrate transporter like domains"/>
    <property type="match status" value="1"/>
</dbReference>
<keyword evidence="4 6" id="KW-1133">Transmembrane helix</keyword>
<comment type="similarity">
    <text evidence="2">Belongs to the major facilitator superfamily. Proton-dependent oligopeptide transporter (POT/PTR) (TC 2.A.17) family.</text>
</comment>
<comment type="caution">
    <text evidence="7">The sequence shown here is derived from an EMBL/GenBank/DDBJ whole genome shotgun (WGS) entry which is preliminary data.</text>
</comment>
<evidence type="ECO:0000256" key="4">
    <source>
        <dbReference type="ARBA" id="ARBA00022989"/>
    </source>
</evidence>
<reference evidence="7" key="1">
    <citation type="submission" date="2023-07" db="EMBL/GenBank/DDBJ databases">
        <title>A chromosome-level genome assembly of Lolium multiflorum.</title>
        <authorList>
            <person name="Chen Y."/>
            <person name="Copetti D."/>
            <person name="Kolliker R."/>
            <person name="Studer B."/>
        </authorList>
    </citation>
    <scope>NUCLEOTIDE SEQUENCE</scope>
    <source>
        <strain evidence="7">02402/16</strain>
        <tissue evidence="7">Leaf</tissue>
    </source>
</reference>
<accession>A0AAD8TTF2</accession>
<dbReference type="AlphaFoldDB" id="A0AAD8TTF2"/>
<evidence type="ECO:0000256" key="2">
    <source>
        <dbReference type="ARBA" id="ARBA00005982"/>
    </source>
</evidence>
<evidence type="ECO:0000256" key="5">
    <source>
        <dbReference type="ARBA" id="ARBA00023136"/>
    </source>
</evidence>
<keyword evidence="3 6" id="KW-0812">Transmembrane</keyword>